<gene>
    <name evidence="1" type="ORF">RRG08_058891</name>
</gene>
<sequence>MVQGLDDVNLTSAERRLFLSHILGTPAQCMNVITANLKNMTSGSFRCHISASSETDNHDNPSHTVIRVDGKVEFLAKADSSISSK</sequence>
<organism evidence="1 2">
    <name type="scientific">Elysia crispata</name>
    <name type="common">lettuce slug</name>
    <dbReference type="NCBI Taxonomy" id="231223"/>
    <lineage>
        <taxon>Eukaryota</taxon>
        <taxon>Metazoa</taxon>
        <taxon>Spiralia</taxon>
        <taxon>Lophotrochozoa</taxon>
        <taxon>Mollusca</taxon>
        <taxon>Gastropoda</taxon>
        <taxon>Heterobranchia</taxon>
        <taxon>Euthyneura</taxon>
        <taxon>Panpulmonata</taxon>
        <taxon>Sacoglossa</taxon>
        <taxon>Placobranchoidea</taxon>
        <taxon>Plakobranchidae</taxon>
        <taxon>Elysia</taxon>
    </lineage>
</organism>
<keyword evidence="2" id="KW-1185">Reference proteome</keyword>
<comment type="caution">
    <text evidence="1">The sequence shown here is derived from an EMBL/GenBank/DDBJ whole genome shotgun (WGS) entry which is preliminary data.</text>
</comment>
<dbReference type="EMBL" id="JAWDGP010007240">
    <property type="protein sequence ID" value="KAK3727475.1"/>
    <property type="molecule type" value="Genomic_DNA"/>
</dbReference>
<evidence type="ECO:0000313" key="1">
    <source>
        <dbReference type="EMBL" id="KAK3727475.1"/>
    </source>
</evidence>
<evidence type="ECO:0000313" key="2">
    <source>
        <dbReference type="Proteomes" id="UP001283361"/>
    </source>
</evidence>
<protein>
    <submittedName>
        <fullName evidence="1">Uncharacterized protein</fullName>
    </submittedName>
</protein>
<reference evidence="1" key="1">
    <citation type="journal article" date="2023" name="G3 (Bethesda)">
        <title>A reference genome for the long-term kleptoplast-retaining sea slug Elysia crispata morphotype clarki.</title>
        <authorList>
            <person name="Eastman K.E."/>
            <person name="Pendleton A.L."/>
            <person name="Shaikh M.A."/>
            <person name="Suttiyut T."/>
            <person name="Ogas R."/>
            <person name="Tomko P."/>
            <person name="Gavelis G."/>
            <person name="Widhalm J.R."/>
            <person name="Wisecaver J.H."/>
        </authorList>
    </citation>
    <scope>NUCLEOTIDE SEQUENCE</scope>
    <source>
        <strain evidence="1">ECLA1</strain>
    </source>
</reference>
<dbReference type="AlphaFoldDB" id="A0AAE1CPY0"/>
<name>A0AAE1CPY0_9GAST</name>
<dbReference type="Proteomes" id="UP001283361">
    <property type="component" value="Unassembled WGS sequence"/>
</dbReference>
<accession>A0AAE1CPY0</accession>
<proteinExistence type="predicted"/>